<keyword evidence="1" id="KW-0812">Transmembrane</keyword>
<evidence type="ECO:0000256" key="1">
    <source>
        <dbReference type="SAM" id="Phobius"/>
    </source>
</evidence>
<evidence type="ECO:0000313" key="2">
    <source>
        <dbReference type="EMBL" id="MDX8534288.1"/>
    </source>
</evidence>
<comment type="caution">
    <text evidence="2">The sequence shown here is derived from an EMBL/GenBank/DDBJ whole genome shotgun (WGS) entry which is preliminary data.</text>
</comment>
<dbReference type="EMBL" id="JAVIIQ010000012">
    <property type="protein sequence ID" value="MDX8534288.1"/>
    <property type="molecule type" value="Genomic_DNA"/>
</dbReference>
<feature type="transmembrane region" description="Helical" evidence="1">
    <location>
        <begin position="45"/>
        <end position="64"/>
    </location>
</feature>
<reference evidence="2 3" key="1">
    <citation type="submission" date="2023-08" db="EMBL/GenBank/DDBJ databases">
        <title>Implementing the SeqCode for naming new Mesorhizobium species isolated from Vachellia karroo root nodules.</title>
        <authorList>
            <person name="Van Lill M."/>
        </authorList>
    </citation>
    <scope>NUCLEOTIDE SEQUENCE [LARGE SCALE GENOMIC DNA]</scope>
    <source>
        <strain evidence="2 3">VK25D</strain>
    </source>
</reference>
<dbReference type="RefSeq" id="WP_320251708.1">
    <property type="nucleotide sequence ID" value="NZ_JAVIIQ010000012.1"/>
</dbReference>
<accession>A0ABU5A9A0</accession>
<name>A0ABU5A9A0_9HYPH</name>
<evidence type="ECO:0000313" key="3">
    <source>
        <dbReference type="Proteomes" id="UP001285154"/>
    </source>
</evidence>
<organism evidence="2 3">
    <name type="scientific">Mesorhizobium vachelliae</name>
    <dbReference type="NCBI Taxonomy" id="3072309"/>
    <lineage>
        <taxon>Bacteria</taxon>
        <taxon>Pseudomonadati</taxon>
        <taxon>Pseudomonadota</taxon>
        <taxon>Alphaproteobacteria</taxon>
        <taxon>Hyphomicrobiales</taxon>
        <taxon>Phyllobacteriaceae</taxon>
        <taxon>Mesorhizobium</taxon>
    </lineage>
</organism>
<keyword evidence="3" id="KW-1185">Reference proteome</keyword>
<gene>
    <name evidence="2" type="ORF">RFM42_25080</name>
</gene>
<keyword evidence="1" id="KW-0472">Membrane</keyword>
<feature type="transmembrane region" description="Helical" evidence="1">
    <location>
        <begin position="76"/>
        <end position="93"/>
    </location>
</feature>
<protein>
    <submittedName>
        <fullName evidence="2">Uncharacterized protein</fullName>
    </submittedName>
</protein>
<sequence length="102" mass="11098">MKLTKGDYMGAGSAAMLLGALVPTFLLSRLLLLITKRWNGGVQRLLLVHVICGVLAVVAAAYGYSHTGAPDWSNSTLYIVAQLVWLVVDFVRGRRRQSQPVS</sequence>
<feature type="transmembrane region" description="Helical" evidence="1">
    <location>
        <begin position="12"/>
        <end position="33"/>
    </location>
</feature>
<keyword evidence="1" id="KW-1133">Transmembrane helix</keyword>
<proteinExistence type="predicted"/>
<dbReference type="Proteomes" id="UP001285154">
    <property type="component" value="Unassembled WGS sequence"/>
</dbReference>